<dbReference type="GO" id="GO:0005634">
    <property type="term" value="C:nucleus"/>
    <property type="evidence" value="ECO:0007669"/>
    <property type="project" value="UniProtKB-SubCell"/>
</dbReference>
<evidence type="ECO:0000256" key="3">
    <source>
        <dbReference type="ARBA" id="ARBA00007096"/>
    </source>
</evidence>
<dbReference type="AlphaFoldDB" id="A0A7D9GY64"/>
<feature type="compositionally biased region" description="Acidic residues" evidence="8">
    <location>
        <begin position="10"/>
        <end position="26"/>
    </location>
</feature>
<accession>A0A7D9GY64</accession>
<evidence type="ECO:0000256" key="5">
    <source>
        <dbReference type="ARBA" id="ARBA00018400"/>
    </source>
</evidence>
<keyword evidence="11" id="KW-1185">Reference proteome</keyword>
<dbReference type="Pfam" id="PF09811">
    <property type="entry name" value="Yae1_N"/>
    <property type="match status" value="1"/>
</dbReference>
<protein>
    <recommendedName>
        <fullName evidence="5">Protein YAE1</fullName>
    </recommendedName>
    <alternativeName>
        <fullName evidence="4">Protein yae1</fullName>
    </alternativeName>
</protein>
<dbReference type="PANTHER" id="PTHR18829:SF0">
    <property type="entry name" value="PROTEIN YAE1 HOMOLOG"/>
    <property type="match status" value="1"/>
</dbReference>
<dbReference type="Proteomes" id="UP000478008">
    <property type="component" value="Unassembled WGS sequence"/>
</dbReference>
<dbReference type="EMBL" id="CABFWN010000001">
    <property type="protein sequence ID" value="VUG17061.1"/>
    <property type="molecule type" value="Genomic_DNA"/>
</dbReference>
<dbReference type="PANTHER" id="PTHR18829">
    <property type="entry name" value="PROTEIN YAE1 HOMOLOG"/>
    <property type="match status" value="1"/>
</dbReference>
<evidence type="ECO:0000256" key="7">
    <source>
        <dbReference type="ARBA" id="ARBA00023242"/>
    </source>
</evidence>
<evidence type="ECO:0000313" key="10">
    <source>
        <dbReference type="EMBL" id="VUG17061.1"/>
    </source>
</evidence>
<reference evidence="10 11" key="1">
    <citation type="submission" date="2019-07" db="EMBL/GenBank/DDBJ databases">
        <authorList>
            <person name="Friedrich A."/>
            <person name="Schacherer J."/>
        </authorList>
    </citation>
    <scope>NUCLEOTIDE SEQUENCE [LARGE SCALE GENOMIC DNA]</scope>
</reference>
<evidence type="ECO:0000256" key="2">
    <source>
        <dbReference type="ARBA" id="ARBA00004496"/>
    </source>
</evidence>
<evidence type="ECO:0000256" key="8">
    <source>
        <dbReference type="SAM" id="MobiDB-lite"/>
    </source>
</evidence>
<evidence type="ECO:0000259" key="9">
    <source>
        <dbReference type="Pfam" id="PF09811"/>
    </source>
</evidence>
<keyword evidence="7" id="KW-0539">Nucleus</keyword>
<comment type="subcellular location">
    <subcellularLocation>
        <location evidence="2">Cytoplasm</location>
    </subcellularLocation>
    <subcellularLocation>
        <location evidence="1">Nucleus</location>
    </subcellularLocation>
</comment>
<dbReference type="GO" id="GO:0005737">
    <property type="term" value="C:cytoplasm"/>
    <property type="evidence" value="ECO:0007669"/>
    <property type="project" value="UniProtKB-SubCell"/>
</dbReference>
<evidence type="ECO:0000256" key="1">
    <source>
        <dbReference type="ARBA" id="ARBA00004123"/>
    </source>
</evidence>
<feature type="region of interest" description="Disordered" evidence="8">
    <location>
        <begin position="1"/>
        <end position="56"/>
    </location>
</feature>
<proteinExistence type="inferred from homology"/>
<comment type="similarity">
    <text evidence="3">Belongs to the YAE1 family.</text>
</comment>
<dbReference type="InterPro" id="IPR019191">
    <property type="entry name" value="Essential_protein_Yae1_N"/>
</dbReference>
<evidence type="ECO:0000256" key="6">
    <source>
        <dbReference type="ARBA" id="ARBA00022490"/>
    </source>
</evidence>
<feature type="compositionally biased region" description="Basic and acidic residues" evidence="8">
    <location>
        <begin position="27"/>
        <end position="45"/>
    </location>
</feature>
<feature type="domain" description="Essential protein Yae1 N-terminal" evidence="9">
    <location>
        <begin position="59"/>
        <end position="96"/>
    </location>
</feature>
<keyword evidence="6" id="KW-0963">Cytoplasm</keyword>
<dbReference type="InterPro" id="IPR038881">
    <property type="entry name" value="Yae1-like"/>
</dbReference>
<sequence>MQSGNKCEDNDNNEDSDVWISEDEDNISNRDDNTPSIDRNEEKDNLSIQSLKRKHEKQGYLDGITKARELSLQQGFDEGYPIGSQIGEIVGQLIAKTCARFEAKKITQEDRKRCLKELQIENVLQSKYFDDSLSISDPRNHKVLEYWIHELSEK</sequence>
<organism evidence="10 11">
    <name type="scientific">Dekkera bruxellensis</name>
    <name type="common">Brettanomyces custersii</name>
    <dbReference type="NCBI Taxonomy" id="5007"/>
    <lineage>
        <taxon>Eukaryota</taxon>
        <taxon>Fungi</taxon>
        <taxon>Dikarya</taxon>
        <taxon>Ascomycota</taxon>
        <taxon>Saccharomycotina</taxon>
        <taxon>Pichiomycetes</taxon>
        <taxon>Pichiales</taxon>
        <taxon>Pichiaceae</taxon>
        <taxon>Brettanomyces</taxon>
    </lineage>
</organism>
<evidence type="ECO:0000313" key="11">
    <source>
        <dbReference type="Proteomes" id="UP000478008"/>
    </source>
</evidence>
<name>A0A7D9GY64_DEKBR</name>
<evidence type="ECO:0000256" key="4">
    <source>
        <dbReference type="ARBA" id="ARBA00017286"/>
    </source>
</evidence>
<gene>
    <name evidence="10" type="ORF">DEBR0S1_32286G</name>
</gene>